<dbReference type="EnsemblPlants" id="evm.model.03.596">
    <property type="protein sequence ID" value="cds.evm.model.03.596"/>
    <property type="gene ID" value="evm.TU.03.596"/>
</dbReference>
<reference evidence="3" key="1">
    <citation type="submission" date="2018-11" db="EMBL/GenBank/DDBJ databases">
        <authorList>
            <person name="Grassa J C."/>
        </authorList>
    </citation>
    <scope>NUCLEOTIDE SEQUENCE [LARGE SCALE GENOMIC DNA]</scope>
</reference>
<dbReference type="CDD" id="cd01650">
    <property type="entry name" value="RT_nLTR_like"/>
    <property type="match status" value="1"/>
</dbReference>
<evidence type="ECO:0000256" key="1">
    <source>
        <dbReference type="PROSITE-ProRule" id="PRU00047"/>
    </source>
</evidence>
<dbReference type="PANTHER" id="PTHR31635">
    <property type="entry name" value="REVERSE TRANSCRIPTASE DOMAIN-CONTAINING PROTEIN-RELATED"/>
    <property type="match status" value="1"/>
</dbReference>
<organism evidence="3 4">
    <name type="scientific">Cannabis sativa</name>
    <name type="common">Hemp</name>
    <name type="synonym">Marijuana</name>
    <dbReference type="NCBI Taxonomy" id="3483"/>
    <lineage>
        <taxon>Eukaryota</taxon>
        <taxon>Viridiplantae</taxon>
        <taxon>Streptophyta</taxon>
        <taxon>Embryophyta</taxon>
        <taxon>Tracheophyta</taxon>
        <taxon>Spermatophyta</taxon>
        <taxon>Magnoliopsida</taxon>
        <taxon>eudicotyledons</taxon>
        <taxon>Gunneridae</taxon>
        <taxon>Pentapetalae</taxon>
        <taxon>rosids</taxon>
        <taxon>fabids</taxon>
        <taxon>Rosales</taxon>
        <taxon>Cannabaceae</taxon>
        <taxon>Cannabis</taxon>
    </lineage>
</organism>
<dbReference type="Pfam" id="PF14392">
    <property type="entry name" value="zf-CCHC_4"/>
    <property type="match status" value="1"/>
</dbReference>
<dbReference type="InterPro" id="IPR036691">
    <property type="entry name" value="Endo/exonu/phosph_ase_sf"/>
</dbReference>
<feature type="domain" description="CCHC-type" evidence="2">
    <location>
        <begin position="79"/>
        <end position="92"/>
    </location>
</feature>
<keyword evidence="4" id="KW-1185">Reference proteome</keyword>
<dbReference type="SUPFAM" id="SSF56672">
    <property type="entry name" value="DNA/RNA polymerases"/>
    <property type="match status" value="1"/>
</dbReference>
<dbReference type="InterPro" id="IPR043502">
    <property type="entry name" value="DNA/RNA_pol_sf"/>
</dbReference>
<dbReference type="PROSITE" id="PS50158">
    <property type="entry name" value="ZF_CCHC"/>
    <property type="match status" value="1"/>
</dbReference>
<name>A0A803P9M1_CANSA</name>
<dbReference type="Gene3D" id="3.60.10.10">
    <property type="entry name" value="Endonuclease/exonuclease/phosphatase"/>
    <property type="match status" value="1"/>
</dbReference>
<keyword evidence="1" id="KW-0863">Zinc-finger</keyword>
<proteinExistence type="predicted"/>
<protein>
    <recommendedName>
        <fullName evidence="2">CCHC-type domain-containing protein</fullName>
    </recommendedName>
</protein>
<dbReference type="GO" id="GO:0008270">
    <property type="term" value="F:zinc ion binding"/>
    <property type="evidence" value="ECO:0007669"/>
    <property type="project" value="UniProtKB-KW"/>
</dbReference>
<dbReference type="Gramene" id="evm.model.03.596">
    <property type="protein sequence ID" value="cds.evm.model.03.596"/>
    <property type="gene ID" value="evm.TU.03.596"/>
</dbReference>
<dbReference type="InterPro" id="IPR025836">
    <property type="entry name" value="Zn_knuckle_CX2CX4HX4C"/>
</dbReference>
<evidence type="ECO:0000259" key="2">
    <source>
        <dbReference type="PROSITE" id="PS50158"/>
    </source>
</evidence>
<dbReference type="EMBL" id="UZAU01000262">
    <property type="status" value="NOT_ANNOTATED_CDS"/>
    <property type="molecule type" value="Genomic_DNA"/>
</dbReference>
<dbReference type="Proteomes" id="UP000596661">
    <property type="component" value="Chromosome 3"/>
</dbReference>
<accession>A0A803P9M1</accession>
<evidence type="ECO:0000313" key="3">
    <source>
        <dbReference type="EnsemblPlants" id="cds.evm.model.03.596"/>
    </source>
</evidence>
<dbReference type="PANTHER" id="PTHR31635:SF196">
    <property type="entry name" value="REVERSE TRANSCRIPTASE DOMAIN-CONTAINING PROTEIN-RELATED"/>
    <property type="match status" value="1"/>
</dbReference>
<dbReference type="InterPro" id="IPR000477">
    <property type="entry name" value="RT_dom"/>
</dbReference>
<sequence length="1250" mass="142065">MKGLPIKAFTRTNVTRLGEIAGEIQEIQWINENKMFLNGYVRMKIGFPLKQSIYVGRYIPCGGKRYWIQLKFERLPTLCFACGLWGHEKRDCHKEVLMEKSEGGQQVPKNGDRVGERLTDLENSDGHVVVAPPALVTDREEAPIICNHVTVKGSGAFMVDKSPIVGDGNKPIHMPGGIGEENSQMANLGQVGLAGVINHNGPHTLGQSSKENATKINRAATVEIHVKIGDSTLRKDTVGTESEEKKRMEGNMGKTFVFGSEDVIGTKDVETNNENYWAVDRVGMSGGLLLLWKEELSVRVDSSSPGHLLDRVVGKDFFPWTLTCFYGHPDATQRKFSWELLRNIKEEVHGSWLCTGDFDEVVSLSEKVGGRIRRDVAMEDFRKVIDDCSLIDFCSSKTDLTWCNGHEVNPVMERLDRGLCNEEWLQNFDGADILVLDWWESDHRPLVVEMPIVAERERCGKVKRKSRFHFEEAWGFKLKTKKVGAALRVWNKNKKKTLQVKTKKLKKAISELSPRQDSSIWGELKTLEKQLNVVLEKDEKYWRQRSQTLWLKWGDLNTKYFYRKASARRKKNEIKGLVDSMGIWQTDTTMIKKLIEDYFGNLFSTSNLNMDQVDEMLRRVRPKVTNIMNEVLMHPFAAEEVINAVKNMNPVKAPGVDGLPALFYQKFWGKLPNEVVEVCLKILNHEANLACLNETIIALTPKVEKQVRVEEFRPISSCNVIYKIVSKCLACRLRTTMSTVISDTQSAFVQDRLIHDNAIIGYEGLHCMKNRFRNGTKMTLKLDMEKAYDRVEWPFLRAMMIRLGYDIAWVDKVMRCVTSVSFSFLINGDIKGKVIPERGLRQGDPLSPFLFLFCAEAFSNLIQHEELERRMRGLQFGRRGLSVENHGKYLGLPSFVGRNKKEFLDQIKNKVWAKMKGWKSSIFSMAGKEVLIKAVVQAILTYAMSCFRLSKKTISSIHRMAARFWWGSSDKDKKIHWCKWAQLCKPKDKGGLGFRDLGFFNQALLAKQVWRCIRYPNNLCSRVLKASYFPNKSILETKCGVHASFVWRSLMWGKKVIVNGYRWRVGNGENVRVLEDPWLPRPVTFKIYDKPPLSENLFVADLKLVDGSWDKDFIRAVFNMEDAELILSMPSMGNNVVHGGAAPIAGDMVDWCKNYLVEFQGGGDIKGSRNQHETSKWGAHEMGRVKINVDAGVKGGGGVGIGCVARDSRGRSQFASSIVINREIAPLQLELRAILLGLRWEFSANSIDLA</sequence>
<dbReference type="AlphaFoldDB" id="A0A803P9M1"/>
<dbReference type="SUPFAM" id="SSF56219">
    <property type="entry name" value="DNase I-like"/>
    <property type="match status" value="1"/>
</dbReference>
<dbReference type="InterPro" id="IPR001878">
    <property type="entry name" value="Znf_CCHC"/>
</dbReference>
<dbReference type="OMA" id="HEANLAC"/>
<keyword evidence="1" id="KW-0479">Metal-binding</keyword>
<dbReference type="GO" id="GO:0003676">
    <property type="term" value="F:nucleic acid binding"/>
    <property type="evidence" value="ECO:0007669"/>
    <property type="project" value="InterPro"/>
</dbReference>
<dbReference type="Pfam" id="PF00078">
    <property type="entry name" value="RVT_1"/>
    <property type="match status" value="1"/>
</dbReference>
<evidence type="ECO:0000313" key="4">
    <source>
        <dbReference type="Proteomes" id="UP000596661"/>
    </source>
</evidence>
<keyword evidence="1" id="KW-0862">Zinc</keyword>
<reference evidence="3" key="2">
    <citation type="submission" date="2021-03" db="UniProtKB">
        <authorList>
            <consortium name="EnsemblPlants"/>
        </authorList>
    </citation>
    <scope>IDENTIFICATION</scope>
</reference>